<protein>
    <recommendedName>
        <fullName evidence="1">DUF7033 domain-containing protein</fullName>
    </recommendedName>
</protein>
<dbReference type="Proteomes" id="UP000235015">
    <property type="component" value="Unassembled WGS sequence"/>
</dbReference>
<name>A0A2N6CVY7_9GAMM</name>
<evidence type="ECO:0000313" key="3">
    <source>
        <dbReference type="Proteomes" id="UP000235015"/>
    </source>
</evidence>
<dbReference type="InterPro" id="IPR054297">
    <property type="entry name" value="DUF7033"/>
</dbReference>
<dbReference type="GO" id="GO:0005975">
    <property type="term" value="P:carbohydrate metabolic process"/>
    <property type="evidence" value="ECO:0007669"/>
    <property type="project" value="InterPro"/>
</dbReference>
<organism evidence="2 3">
    <name type="scientific">Sedimenticola selenatireducens</name>
    <dbReference type="NCBI Taxonomy" id="191960"/>
    <lineage>
        <taxon>Bacteria</taxon>
        <taxon>Pseudomonadati</taxon>
        <taxon>Pseudomonadota</taxon>
        <taxon>Gammaproteobacteria</taxon>
        <taxon>Chromatiales</taxon>
        <taxon>Sedimenticolaceae</taxon>
        <taxon>Sedimenticola</taxon>
    </lineage>
</organism>
<accession>A0A2N6CVY7</accession>
<dbReference type="AlphaFoldDB" id="A0A2N6CVY7"/>
<feature type="domain" description="DUF7033" evidence="1">
    <location>
        <begin position="11"/>
        <end position="99"/>
    </location>
</feature>
<dbReference type="InterPro" id="IPR011330">
    <property type="entry name" value="Glyco_hydro/deAcase_b/a-brl"/>
</dbReference>
<reference evidence="2 3" key="1">
    <citation type="submission" date="2017-11" db="EMBL/GenBank/DDBJ databases">
        <title>Genome-resolved metagenomics identifies genetic mobility, metabolic interactions, and unexpected diversity in perchlorate-reducing communities.</title>
        <authorList>
            <person name="Barnum T.P."/>
            <person name="Figueroa I.A."/>
            <person name="Carlstrom C.I."/>
            <person name="Lucas L.N."/>
            <person name="Engelbrektson A.L."/>
            <person name="Coates J.D."/>
        </authorList>
    </citation>
    <scope>NUCLEOTIDE SEQUENCE [LARGE SCALE GENOMIC DNA]</scope>
    <source>
        <strain evidence="2">BM301</strain>
    </source>
</reference>
<sequence>MIRKIDAGYVVHYDILGLTYWMLSRQEEVGRTDLDKHGRFPAIASNAYRNGYLGRPIVDEWLNLLGQVIQRQWPALELKRHRFSMKVSHYVDVPSRYGFDGTYRLLRGMAGDLLKRRDWRNMYFRVTSRVNTRSRLYPADPVNSFNWIMDISEQHELTSAFYFISGRTNPRMDATYEIEYPSIRRLMRDVHARGHEIGLHPSYNTYRNPVKIVAEADRLRRVCGEEGILQHEWGGRMHYLRWKHPVTLRGWEAAGMTYDSTLGYADRPGFRCGTCFEYPAFDPVECKALKLRIRPLVAMECSIIGEHYMNSSLGQGARQEFLRLKAACRAVDGCFTLLWHNSQLCSAEKRKLYLDVLSQ</sequence>
<dbReference type="SUPFAM" id="SSF88713">
    <property type="entry name" value="Glycoside hydrolase/deacetylase"/>
    <property type="match status" value="1"/>
</dbReference>
<dbReference type="Pfam" id="PF23019">
    <property type="entry name" value="DUF7033"/>
    <property type="match status" value="1"/>
</dbReference>
<evidence type="ECO:0000313" key="2">
    <source>
        <dbReference type="EMBL" id="PLX61385.1"/>
    </source>
</evidence>
<evidence type="ECO:0000259" key="1">
    <source>
        <dbReference type="Pfam" id="PF23019"/>
    </source>
</evidence>
<proteinExistence type="predicted"/>
<gene>
    <name evidence="2" type="ORF">C0630_11245</name>
</gene>
<comment type="caution">
    <text evidence="2">The sequence shown here is derived from an EMBL/GenBank/DDBJ whole genome shotgun (WGS) entry which is preliminary data.</text>
</comment>
<dbReference type="Gene3D" id="3.20.20.370">
    <property type="entry name" value="Glycoside hydrolase/deacetylase"/>
    <property type="match status" value="1"/>
</dbReference>
<dbReference type="EMBL" id="PKUN01000018">
    <property type="protein sequence ID" value="PLX61385.1"/>
    <property type="molecule type" value="Genomic_DNA"/>
</dbReference>
<dbReference type="CDD" id="cd10931">
    <property type="entry name" value="CE4_u7"/>
    <property type="match status" value="1"/>
</dbReference>